<comment type="caution">
    <text evidence="1">The sequence shown here is derived from an EMBL/GenBank/DDBJ whole genome shotgun (WGS) entry which is preliminary data.</text>
</comment>
<evidence type="ECO:0000313" key="2">
    <source>
        <dbReference type="Proteomes" id="UP001060085"/>
    </source>
</evidence>
<proteinExistence type="predicted"/>
<dbReference type="Proteomes" id="UP001060085">
    <property type="component" value="Linkage Group LG04"/>
</dbReference>
<protein>
    <submittedName>
        <fullName evidence="1">Uncharacterized protein</fullName>
    </submittedName>
</protein>
<name>A0ACC0B2K2_CATRO</name>
<evidence type="ECO:0000313" key="1">
    <source>
        <dbReference type="EMBL" id="KAI5666874.1"/>
    </source>
</evidence>
<organism evidence="1 2">
    <name type="scientific">Catharanthus roseus</name>
    <name type="common">Madagascar periwinkle</name>
    <name type="synonym">Vinca rosea</name>
    <dbReference type="NCBI Taxonomy" id="4058"/>
    <lineage>
        <taxon>Eukaryota</taxon>
        <taxon>Viridiplantae</taxon>
        <taxon>Streptophyta</taxon>
        <taxon>Embryophyta</taxon>
        <taxon>Tracheophyta</taxon>
        <taxon>Spermatophyta</taxon>
        <taxon>Magnoliopsida</taxon>
        <taxon>eudicotyledons</taxon>
        <taxon>Gunneridae</taxon>
        <taxon>Pentapetalae</taxon>
        <taxon>asterids</taxon>
        <taxon>lamiids</taxon>
        <taxon>Gentianales</taxon>
        <taxon>Apocynaceae</taxon>
        <taxon>Rauvolfioideae</taxon>
        <taxon>Vinceae</taxon>
        <taxon>Catharanthinae</taxon>
        <taxon>Catharanthus</taxon>
    </lineage>
</organism>
<gene>
    <name evidence="1" type="ORF">M9H77_16727</name>
</gene>
<dbReference type="EMBL" id="CM044704">
    <property type="protein sequence ID" value="KAI5666874.1"/>
    <property type="molecule type" value="Genomic_DNA"/>
</dbReference>
<keyword evidence="2" id="KW-1185">Reference proteome</keyword>
<accession>A0ACC0B2K2</accession>
<sequence length="204" mass="23427">MANYSSLPYVEGSSTNRPPLFNGTNYTFWKSRIKIYICSINFDLWSIVEKGPYIPKINGVAKKIEEFDEFDSRKMTLNFQAMNILSCALDASEYDRVSGCDSAHEMWKLLEVTHEGTNQKKKGKGLIGTWDQDSSENEEEEKANICFMALENEVQSSLPNSSSILDDDCDVDPSIMLIEIMPRRKKSMRKNKKTIKKLKVFLKR</sequence>
<reference evidence="2" key="1">
    <citation type="journal article" date="2023" name="Nat. Plants">
        <title>Single-cell RNA sequencing provides a high-resolution roadmap for understanding the multicellular compartmentation of specialized metabolism.</title>
        <authorList>
            <person name="Sun S."/>
            <person name="Shen X."/>
            <person name="Li Y."/>
            <person name="Li Y."/>
            <person name="Wang S."/>
            <person name="Li R."/>
            <person name="Zhang H."/>
            <person name="Shen G."/>
            <person name="Guo B."/>
            <person name="Wei J."/>
            <person name="Xu J."/>
            <person name="St-Pierre B."/>
            <person name="Chen S."/>
            <person name="Sun C."/>
        </authorList>
    </citation>
    <scope>NUCLEOTIDE SEQUENCE [LARGE SCALE GENOMIC DNA]</scope>
</reference>